<gene>
    <name evidence="6" type="ORF">SETIT_8G126500v2</name>
</gene>
<dbReference type="SUPFAM" id="SSF53335">
    <property type="entry name" value="S-adenosyl-L-methionine-dependent methyltransferases"/>
    <property type="match status" value="1"/>
</dbReference>
<dbReference type="GO" id="GO:0046983">
    <property type="term" value="F:protein dimerization activity"/>
    <property type="evidence" value="ECO:0007669"/>
    <property type="project" value="InterPro"/>
</dbReference>
<feature type="domain" description="O-methyltransferase C-terminal" evidence="4">
    <location>
        <begin position="146"/>
        <end position="352"/>
    </location>
</feature>
<dbReference type="STRING" id="4555.A0A368S737"/>
<dbReference type="AlphaFoldDB" id="A0A368S737"/>
<feature type="domain" description="O-methyltransferase dimerisation" evidence="5">
    <location>
        <begin position="31"/>
        <end position="123"/>
    </location>
</feature>
<reference evidence="6" key="2">
    <citation type="submission" date="2015-07" db="EMBL/GenBank/DDBJ databases">
        <authorList>
            <person name="Noorani M."/>
        </authorList>
    </citation>
    <scope>NUCLEOTIDE SEQUENCE</scope>
    <source>
        <strain evidence="6">Yugu1</strain>
    </source>
</reference>
<protein>
    <recommendedName>
        <fullName evidence="7">O-methyltransferase domain-containing protein</fullName>
    </recommendedName>
</protein>
<keyword evidence="2" id="KW-0808">Transferase</keyword>
<dbReference type="InterPro" id="IPR012967">
    <property type="entry name" value="COMT_dimerisation"/>
</dbReference>
<dbReference type="OrthoDB" id="1606438at2759"/>
<accession>A0A368S737</accession>
<dbReference type="EMBL" id="CM003535">
    <property type="protein sequence ID" value="RCV38245.1"/>
    <property type="molecule type" value="Genomic_DNA"/>
</dbReference>
<dbReference type="InterPro" id="IPR029063">
    <property type="entry name" value="SAM-dependent_MTases_sf"/>
</dbReference>
<dbReference type="InterPro" id="IPR036388">
    <property type="entry name" value="WH-like_DNA-bd_sf"/>
</dbReference>
<dbReference type="PANTHER" id="PTHR11746">
    <property type="entry name" value="O-METHYLTRANSFERASE"/>
    <property type="match status" value="1"/>
</dbReference>
<dbReference type="InterPro" id="IPR016461">
    <property type="entry name" value="COMT-like"/>
</dbReference>
<dbReference type="InterPro" id="IPR001077">
    <property type="entry name" value="COMT_C"/>
</dbReference>
<dbReference type="Gene3D" id="1.10.10.10">
    <property type="entry name" value="Winged helix-like DNA-binding domain superfamily/Winged helix DNA-binding domain"/>
    <property type="match status" value="1"/>
</dbReference>
<keyword evidence="1" id="KW-0489">Methyltransferase</keyword>
<dbReference type="Pfam" id="PF08100">
    <property type="entry name" value="Dimerisation"/>
    <property type="match status" value="1"/>
</dbReference>
<dbReference type="PIRSF" id="PIRSF005739">
    <property type="entry name" value="O-mtase"/>
    <property type="match status" value="1"/>
</dbReference>
<evidence type="ECO:0000259" key="5">
    <source>
        <dbReference type="Pfam" id="PF08100"/>
    </source>
</evidence>
<evidence type="ECO:0000256" key="1">
    <source>
        <dbReference type="ARBA" id="ARBA00022603"/>
    </source>
</evidence>
<evidence type="ECO:0000259" key="4">
    <source>
        <dbReference type="Pfam" id="PF00891"/>
    </source>
</evidence>
<name>A0A368S737_SETIT</name>
<dbReference type="Pfam" id="PF00891">
    <property type="entry name" value="Methyltransf_2"/>
    <property type="match status" value="1"/>
</dbReference>
<dbReference type="KEGG" id="sita:101761321"/>
<reference evidence="6" key="1">
    <citation type="journal article" date="2012" name="Nat. Biotechnol.">
        <title>Reference genome sequence of the model plant Setaria.</title>
        <authorList>
            <person name="Bennetzen J.L."/>
            <person name="Schmutz J."/>
            <person name="Wang H."/>
            <person name="Percifield R."/>
            <person name="Hawkins J."/>
            <person name="Pontaroli A.C."/>
            <person name="Estep M."/>
            <person name="Feng L."/>
            <person name="Vaughn J.N."/>
            <person name="Grimwood J."/>
            <person name="Jenkins J."/>
            <person name="Barry K."/>
            <person name="Lindquist E."/>
            <person name="Hellsten U."/>
            <person name="Deshpande S."/>
            <person name="Wang X."/>
            <person name="Wu X."/>
            <person name="Mitros T."/>
            <person name="Triplett J."/>
            <person name="Yang X."/>
            <person name="Ye C.Y."/>
            <person name="Mauro-Herrera M."/>
            <person name="Wang L."/>
            <person name="Li P."/>
            <person name="Sharma M."/>
            <person name="Sharma R."/>
            <person name="Ronald P.C."/>
            <person name="Panaud O."/>
            <person name="Kellogg E.A."/>
            <person name="Brutnell T.P."/>
            <person name="Doust A.N."/>
            <person name="Tuskan G.A."/>
            <person name="Rokhsar D."/>
            <person name="Devos K.M."/>
        </authorList>
    </citation>
    <scope>NUCLEOTIDE SEQUENCE [LARGE SCALE GENOMIC DNA]</scope>
    <source>
        <strain evidence="6">Yugu1</strain>
    </source>
</reference>
<dbReference type="GO" id="GO:0032259">
    <property type="term" value="P:methylation"/>
    <property type="evidence" value="ECO:0007669"/>
    <property type="project" value="UniProtKB-KW"/>
</dbReference>
<dbReference type="SMR" id="A0A368S737"/>
<evidence type="ECO:0000256" key="3">
    <source>
        <dbReference type="ARBA" id="ARBA00022691"/>
    </source>
</evidence>
<proteinExistence type="predicted"/>
<dbReference type="PROSITE" id="PS51683">
    <property type="entry name" value="SAM_OMT_II"/>
    <property type="match status" value="1"/>
</dbReference>
<keyword evidence="3" id="KW-0949">S-adenosyl-L-methionine</keyword>
<evidence type="ECO:0008006" key="7">
    <source>
        <dbReference type="Google" id="ProtNLM"/>
    </source>
</evidence>
<organism evidence="6">
    <name type="scientific">Setaria italica</name>
    <name type="common">Foxtail millet</name>
    <name type="synonym">Panicum italicum</name>
    <dbReference type="NCBI Taxonomy" id="4555"/>
    <lineage>
        <taxon>Eukaryota</taxon>
        <taxon>Viridiplantae</taxon>
        <taxon>Streptophyta</taxon>
        <taxon>Embryophyta</taxon>
        <taxon>Tracheophyta</taxon>
        <taxon>Spermatophyta</taxon>
        <taxon>Magnoliopsida</taxon>
        <taxon>Liliopsida</taxon>
        <taxon>Poales</taxon>
        <taxon>Poaceae</taxon>
        <taxon>PACMAD clade</taxon>
        <taxon>Panicoideae</taxon>
        <taxon>Panicodae</taxon>
        <taxon>Paniceae</taxon>
        <taxon>Cenchrinae</taxon>
        <taxon>Setaria</taxon>
    </lineage>
</organism>
<dbReference type="Gene3D" id="3.40.50.150">
    <property type="entry name" value="Vaccinia Virus protein VP39"/>
    <property type="match status" value="1"/>
</dbReference>
<dbReference type="GO" id="GO:0008171">
    <property type="term" value="F:O-methyltransferase activity"/>
    <property type="evidence" value="ECO:0007669"/>
    <property type="project" value="InterPro"/>
</dbReference>
<evidence type="ECO:0000313" key="6">
    <source>
        <dbReference type="EMBL" id="RCV38245.1"/>
    </source>
</evidence>
<evidence type="ECO:0000256" key="2">
    <source>
        <dbReference type="ARBA" id="ARBA00022679"/>
    </source>
</evidence>
<sequence length="372" mass="40966">MENTAPFPGKKTHISNGAPDEEDQVCLQAQELMFAYNNSLVLRAAIQLGLLDALCAAPTALTAGELAEQIKAADKAEATASVDRILVYLACFNVVRCSTEMTGLGGAVRRRYTPAPLCRWLTKNDGKGSLGPFAVFLGDPDHVLPWHHIADTVVSGDPSSPFERTQGMPFFDYLGKNQRLGTMFDHAMAEHSVILVTKMVEYFRGFDDVRQLVDVGGGTGNTLEMITSRYKHIKGINFDLPHVISQAPSLPGVEHVAGNMYESVPFGDAVLLQWILLMQTDEQCLKILKNCYKALPEGGKVIVIDGLLPETPDAKSPAARDAFTLDMCMFVLFKGKERTEREFTKLARESGFTGAVRTTYIFLNFYAIEFTK</sequence>
<dbReference type="InterPro" id="IPR036390">
    <property type="entry name" value="WH_DNA-bd_sf"/>
</dbReference>
<dbReference type="SUPFAM" id="SSF46785">
    <property type="entry name" value="Winged helix' DNA-binding domain"/>
    <property type="match status" value="1"/>
</dbReference>